<name>A0AA39SKU2_ACESA</name>
<dbReference type="AlphaFoldDB" id="A0AA39SKU2"/>
<protein>
    <submittedName>
        <fullName evidence="2">Uncharacterized protein</fullName>
    </submittedName>
</protein>
<evidence type="ECO:0000313" key="3">
    <source>
        <dbReference type="Proteomes" id="UP001168877"/>
    </source>
</evidence>
<dbReference type="EMBL" id="JAUESC010000003">
    <property type="protein sequence ID" value="KAK0600271.1"/>
    <property type="molecule type" value="Genomic_DNA"/>
</dbReference>
<dbReference type="Proteomes" id="UP001168877">
    <property type="component" value="Unassembled WGS sequence"/>
</dbReference>
<comment type="caution">
    <text evidence="2">The sequence shown here is derived from an EMBL/GenBank/DDBJ whole genome shotgun (WGS) entry which is preliminary data.</text>
</comment>
<evidence type="ECO:0000256" key="1">
    <source>
        <dbReference type="SAM" id="MobiDB-lite"/>
    </source>
</evidence>
<feature type="region of interest" description="Disordered" evidence="1">
    <location>
        <begin position="170"/>
        <end position="195"/>
    </location>
</feature>
<keyword evidence="3" id="KW-1185">Reference proteome</keyword>
<evidence type="ECO:0000313" key="2">
    <source>
        <dbReference type="EMBL" id="KAK0600271.1"/>
    </source>
</evidence>
<organism evidence="2 3">
    <name type="scientific">Acer saccharum</name>
    <name type="common">Sugar maple</name>
    <dbReference type="NCBI Taxonomy" id="4024"/>
    <lineage>
        <taxon>Eukaryota</taxon>
        <taxon>Viridiplantae</taxon>
        <taxon>Streptophyta</taxon>
        <taxon>Embryophyta</taxon>
        <taxon>Tracheophyta</taxon>
        <taxon>Spermatophyta</taxon>
        <taxon>Magnoliopsida</taxon>
        <taxon>eudicotyledons</taxon>
        <taxon>Gunneridae</taxon>
        <taxon>Pentapetalae</taxon>
        <taxon>rosids</taxon>
        <taxon>malvids</taxon>
        <taxon>Sapindales</taxon>
        <taxon>Sapindaceae</taxon>
        <taxon>Hippocastanoideae</taxon>
        <taxon>Acereae</taxon>
        <taxon>Acer</taxon>
    </lineage>
</organism>
<reference evidence="2" key="2">
    <citation type="submission" date="2023-06" db="EMBL/GenBank/DDBJ databases">
        <authorList>
            <person name="Swenson N.G."/>
            <person name="Wegrzyn J.L."/>
            <person name="Mcevoy S.L."/>
        </authorList>
    </citation>
    <scope>NUCLEOTIDE SEQUENCE</scope>
    <source>
        <strain evidence="2">NS2018</strain>
        <tissue evidence="2">Leaf</tissue>
    </source>
</reference>
<sequence length="508" mass="54773">MGNWDSYRDDLDALKTESDNLIQTRNDVMKKIAEEGEEEQQPMKPTNEVQLWLSRVQAVETEVSELIRGASEELEKLHPAGGMNISMSSSSYYELEDMVADKLEAVTNLIKEGAFLVADEVPVVTTLIDEGAPEVAVAETIPAEDVADDQWPIVGMESIINEVWRCLKKEDEEGGGGGDDDDYGYEEEEEEEEDDDVGIIGFNYQDHRGISFLAATEGGYRRFGSGRGETKQKSEIGIGAGLVSHDVSTSISNSSGFPTQIQTADILMEAVGSVVGSLPIVSGSDQPELGSMSAVSGTEQPFEEVVTLMTNGTGERVINAEQTVEDMCNTSNLGECISASGSYPLGPEALIQMIGPDPPAHFNKGFSCVPFGPPTGLVEGEPDVKFSPFSQVVVAENSGQNSDPLGSHVEVGKIGGKKYKSLKQNKDRGIPKSSVWQRGKRKNLEEASDINRRFAKFRKVDASGVASEESREFVVSSGVTNEVGLPEELDASEAIVLAGLSSTARWVQ</sequence>
<proteinExistence type="predicted"/>
<reference evidence="2" key="1">
    <citation type="journal article" date="2022" name="Plant J.">
        <title>Strategies of tolerance reflected in two North American maple genomes.</title>
        <authorList>
            <person name="McEvoy S.L."/>
            <person name="Sezen U.U."/>
            <person name="Trouern-Trend A."/>
            <person name="McMahon S.M."/>
            <person name="Schaberg P.G."/>
            <person name="Yang J."/>
            <person name="Wegrzyn J.L."/>
            <person name="Swenson N.G."/>
        </authorList>
    </citation>
    <scope>NUCLEOTIDE SEQUENCE</scope>
    <source>
        <strain evidence="2">NS2018</strain>
    </source>
</reference>
<gene>
    <name evidence="2" type="ORF">LWI29_013267</name>
</gene>
<accession>A0AA39SKU2</accession>
<feature type="compositionally biased region" description="Acidic residues" evidence="1">
    <location>
        <begin position="172"/>
        <end position="195"/>
    </location>
</feature>